<name>A0A8H6EN62_9HELO</name>
<accession>A0A8H6EN62</accession>
<dbReference type="RefSeq" id="XP_037197224.1">
    <property type="nucleotide sequence ID" value="XM_037330891.1"/>
</dbReference>
<proteinExistence type="predicted"/>
<dbReference type="Proteomes" id="UP000531561">
    <property type="component" value="Unassembled WGS sequence"/>
</dbReference>
<dbReference type="EMBL" id="JABFCT010000002">
    <property type="protein sequence ID" value="KAF5878279.1"/>
    <property type="molecule type" value="Genomic_DNA"/>
</dbReference>
<evidence type="ECO:0000313" key="1">
    <source>
        <dbReference type="EMBL" id="KAF5878279.1"/>
    </source>
</evidence>
<reference evidence="1 2" key="1">
    <citation type="journal article" date="2020" name="Phytopathology">
        <title>A high-quality genome resource of Botrytis fragariae, a new and rapidly spreading fungal pathogen causing strawberry gray mold in the U.S.A.</title>
        <authorList>
            <person name="Wu Y."/>
            <person name="Saski C.A."/>
            <person name="Schnabel G."/>
            <person name="Xiao S."/>
            <person name="Hu M."/>
        </authorList>
    </citation>
    <scope>NUCLEOTIDE SEQUENCE [LARGE SCALE GENOMIC DNA]</scope>
    <source>
        <strain evidence="1 2">BVB16</strain>
    </source>
</reference>
<gene>
    <name evidence="1" type="ORF">Bfra_000445</name>
</gene>
<keyword evidence="2" id="KW-1185">Reference proteome</keyword>
<sequence>MKANKGTTFKNPNSSFHGNIIAMLHARTVHMRLSAAAYATYIPTTALVRSVPIIIGTIYFSRDT</sequence>
<dbReference type="AlphaFoldDB" id="A0A8H6EN62"/>
<dbReference type="GeneID" id="59254583"/>
<protein>
    <submittedName>
        <fullName evidence="1">Uncharacterized protein</fullName>
    </submittedName>
</protein>
<evidence type="ECO:0000313" key="2">
    <source>
        <dbReference type="Proteomes" id="UP000531561"/>
    </source>
</evidence>
<organism evidence="1 2">
    <name type="scientific">Botrytis fragariae</name>
    <dbReference type="NCBI Taxonomy" id="1964551"/>
    <lineage>
        <taxon>Eukaryota</taxon>
        <taxon>Fungi</taxon>
        <taxon>Dikarya</taxon>
        <taxon>Ascomycota</taxon>
        <taxon>Pezizomycotina</taxon>
        <taxon>Leotiomycetes</taxon>
        <taxon>Helotiales</taxon>
        <taxon>Sclerotiniaceae</taxon>
        <taxon>Botrytis</taxon>
    </lineage>
</organism>
<comment type="caution">
    <text evidence="1">The sequence shown here is derived from an EMBL/GenBank/DDBJ whole genome shotgun (WGS) entry which is preliminary data.</text>
</comment>